<feature type="chain" id="PRO_5046929838" description="Tetratricopeptide repeat protein" evidence="4">
    <location>
        <begin position="24"/>
        <end position="391"/>
    </location>
</feature>
<evidence type="ECO:0000256" key="2">
    <source>
        <dbReference type="ARBA" id="ARBA00022803"/>
    </source>
</evidence>
<proteinExistence type="predicted"/>
<comment type="caution">
    <text evidence="5">The sequence shown here is derived from an EMBL/GenBank/DDBJ whole genome shotgun (WGS) entry which is preliminary data.</text>
</comment>
<evidence type="ECO:0000256" key="3">
    <source>
        <dbReference type="PROSITE-ProRule" id="PRU00339"/>
    </source>
</evidence>
<dbReference type="Gene3D" id="1.25.40.10">
    <property type="entry name" value="Tetratricopeptide repeat domain"/>
    <property type="match status" value="2"/>
</dbReference>
<dbReference type="InterPro" id="IPR019734">
    <property type="entry name" value="TPR_rpt"/>
</dbReference>
<dbReference type="RefSeq" id="WP_344674766.1">
    <property type="nucleotide sequence ID" value="NZ_BAAAZI010000009.1"/>
</dbReference>
<dbReference type="PROSITE" id="PS50293">
    <property type="entry name" value="TPR_REGION"/>
    <property type="match status" value="1"/>
</dbReference>
<keyword evidence="2 3" id="KW-0802">TPR repeat</keyword>
<evidence type="ECO:0000256" key="1">
    <source>
        <dbReference type="ARBA" id="ARBA00022737"/>
    </source>
</evidence>
<reference evidence="6" key="1">
    <citation type="journal article" date="2019" name="Int. J. Syst. Evol. Microbiol.">
        <title>The Global Catalogue of Microorganisms (GCM) 10K type strain sequencing project: providing services to taxonomists for standard genome sequencing and annotation.</title>
        <authorList>
            <consortium name="The Broad Institute Genomics Platform"/>
            <consortium name="The Broad Institute Genome Sequencing Center for Infectious Disease"/>
            <person name="Wu L."/>
            <person name="Ma J."/>
        </authorList>
    </citation>
    <scope>NUCLEOTIDE SEQUENCE [LARGE SCALE GENOMIC DNA]</scope>
    <source>
        <strain evidence="6">JCM 16704</strain>
    </source>
</reference>
<feature type="signal peptide" evidence="4">
    <location>
        <begin position="1"/>
        <end position="23"/>
    </location>
</feature>
<dbReference type="SMART" id="SM00028">
    <property type="entry name" value="TPR"/>
    <property type="match status" value="3"/>
</dbReference>
<dbReference type="Pfam" id="PF00515">
    <property type="entry name" value="TPR_1"/>
    <property type="match status" value="1"/>
</dbReference>
<gene>
    <name evidence="5" type="ORF">GCM10022216_21960</name>
</gene>
<dbReference type="PANTHER" id="PTHR44858">
    <property type="entry name" value="TETRATRICOPEPTIDE REPEAT PROTEIN 6"/>
    <property type="match status" value="1"/>
</dbReference>
<name>A0ABP7YUZ6_9SPHI</name>
<protein>
    <recommendedName>
        <fullName evidence="7">Tetratricopeptide repeat protein</fullName>
    </recommendedName>
</protein>
<keyword evidence="1" id="KW-0677">Repeat</keyword>
<dbReference type="Proteomes" id="UP001500101">
    <property type="component" value="Unassembled WGS sequence"/>
</dbReference>
<evidence type="ECO:0000313" key="6">
    <source>
        <dbReference type="Proteomes" id="UP001500101"/>
    </source>
</evidence>
<feature type="repeat" description="TPR" evidence="3">
    <location>
        <begin position="266"/>
        <end position="299"/>
    </location>
</feature>
<organism evidence="5 6">
    <name type="scientific">Sphingobacterium kyonggiense</name>
    <dbReference type="NCBI Taxonomy" id="714075"/>
    <lineage>
        <taxon>Bacteria</taxon>
        <taxon>Pseudomonadati</taxon>
        <taxon>Bacteroidota</taxon>
        <taxon>Sphingobacteriia</taxon>
        <taxon>Sphingobacteriales</taxon>
        <taxon>Sphingobacteriaceae</taxon>
        <taxon>Sphingobacterium</taxon>
    </lineage>
</organism>
<dbReference type="Pfam" id="PF13432">
    <property type="entry name" value="TPR_16"/>
    <property type="match status" value="1"/>
</dbReference>
<dbReference type="EMBL" id="BAAAZI010000009">
    <property type="protein sequence ID" value="GAA4141689.1"/>
    <property type="molecule type" value="Genomic_DNA"/>
</dbReference>
<evidence type="ECO:0000256" key="4">
    <source>
        <dbReference type="SAM" id="SignalP"/>
    </source>
</evidence>
<dbReference type="PROSITE" id="PS50005">
    <property type="entry name" value="TPR"/>
    <property type="match status" value="1"/>
</dbReference>
<evidence type="ECO:0008006" key="7">
    <source>
        <dbReference type="Google" id="ProtNLM"/>
    </source>
</evidence>
<accession>A0ABP7YUZ6</accession>
<dbReference type="InterPro" id="IPR050498">
    <property type="entry name" value="Ycf3"/>
</dbReference>
<dbReference type="SUPFAM" id="SSF48452">
    <property type="entry name" value="TPR-like"/>
    <property type="match status" value="1"/>
</dbReference>
<keyword evidence="4" id="KW-0732">Signal</keyword>
<evidence type="ECO:0000313" key="5">
    <source>
        <dbReference type="EMBL" id="GAA4141689.1"/>
    </source>
</evidence>
<dbReference type="PANTHER" id="PTHR44858:SF1">
    <property type="entry name" value="UDP-N-ACETYLGLUCOSAMINE--PEPTIDE N-ACETYLGLUCOSAMINYLTRANSFERASE SPINDLY-RELATED"/>
    <property type="match status" value="1"/>
</dbReference>
<dbReference type="InterPro" id="IPR011990">
    <property type="entry name" value="TPR-like_helical_dom_sf"/>
</dbReference>
<sequence length="391" mass="42808">MNFKKSIFIAGLLFASSTTVVFAQSSNVKKAKTNIVKFEELKGAGTAALGKASLTAAQEAIDAAVLHDKTKNDPEAWTYYALVYSNIAFLDNSDDAAAKADEGIKKATELDTDKKHAENITVAGQTLGQYKFNKGVAAWDKQDYKNAYTDFNGALTYLPGDTTLTFYSGLAAVQNKDYDNAIEKYKTLIPKKEFSNHKTIMLDLPKLYMSKGDTTAALAAAAEAAVAYPNDNDVAVQNIEFNLITGNEAKILKDIDAQIAKDPTNKNLHYYSGLAYGTSGDSEKALAAYQKALEIDPNYIEANINAAVVIMNSGRDEILALNEDKKITTTEYNKKVAEVKTKIARALPYLTKTIQLEPENKDALRSLKSYYDFMDDQAKSAEIQAKLDAIK</sequence>
<keyword evidence="6" id="KW-1185">Reference proteome</keyword>